<comment type="caution">
    <text evidence="1">The sequence shown here is derived from an EMBL/GenBank/DDBJ whole genome shotgun (WGS) entry which is preliminary data.</text>
</comment>
<evidence type="ECO:0000313" key="2">
    <source>
        <dbReference type="Proteomes" id="UP001055115"/>
    </source>
</evidence>
<reference evidence="1 2" key="1">
    <citation type="submission" date="2022-03" db="EMBL/GenBank/DDBJ databases">
        <title>Genome data of Colletotrichum spp.</title>
        <authorList>
            <person name="Utami Y.D."/>
            <person name="Hiruma K."/>
        </authorList>
    </citation>
    <scope>NUCLEOTIDE SEQUENCE [LARGE SCALE GENOMIC DNA]</scope>
    <source>
        <strain evidence="1 2">MAFF 239500</strain>
    </source>
</reference>
<dbReference type="RefSeq" id="XP_049122558.1">
    <property type="nucleotide sequence ID" value="XM_049266601.1"/>
</dbReference>
<organism evidence="1 2">
    <name type="scientific">Colletotrichum spaethianum</name>
    <dbReference type="NCBI Taxonomy" id="700344"/>
    <lineage>
        <taxon>Eukaryota</taxon>
        <taxon>Fungi</taxon>
        <taxon>Dikarya</taxon>
        <taxon>Ascomycota</taxon>
        <taxon>Pezizomycotina</taxon>
        <taxon>Sordariomycetes</taxon>
        <taxon>Hypocreomycetidae</taxon>
        <taxon>Glomerellales</taxon>
        <taxon>Glomerellaceae</taxon>
        <taxon>Colletotrichum</taxon>
        <taxon>Colletotrichum spaethianum species complex</taxon>
    </lineage>
</organism>
<protein>
    <submittedName>
        <fullName evidence="1">Uncharacterized protein</fullName>
    </submittedName>
</protein>
<sequence>MLHVWRFPAAEAISYILGAYRAHIAYSHLASNVINSPTPGEMTEDLQLLDRVAQGIETAAQEESDFLPLARAMQRINTEIRTKVDQ</sequence>
<dbReference type="EMBL" id="BQXU01000001">
    <property type="protein sequence ID" value="GKT40208.1"/>
    <property type="molecule type" value="Genomic_DNA"/>
</dbReference>
<keyword evidence="2" id="KW-1185">Reference proteome</keyword>
<dbReference type="AlphaFoldDB" id="A0AA37NXM2"/>
<proteinExistence type="predicted"/>
<dbReference type="Proteomes" id="UP001055115">
    <property type="component" value="Unassembled WGS sequence"/>
</dbReference>
<accession>A0AA37NXM2</accession>
<name>A0AA37NXM2_9PEZI</name>
<evidence type="ECO:0000313" key="1">
    <source>
        <dbReference type="EMBL" id="GKT40208.1"/>
    </source>
</evidence>
<dbReference type="GeneID" id="73321191"/>
<gene>
    <name evidence="1" type="ORF">ColSpa_00389</name>
</gene>